<dbReference type="AlphaFoldDB" id="X1TWD4"/>
<evidence type="ECO:0000313" key="1">
    <source>
        <dbReference type="EMBL" id="GAJ09544.1"/>
    </source>
</evidence>
<reference evidence="1" key="1">
    <citation type="journal article" date="2014" name="Front. Microbiol.">
        <title>High frequency of phylogenetically diverse reductive dehalogenase-homologous genes in deep subseafloor sedimentary metagenomes.</title>
        <authorList>
            <person name="Kawai M."/>
            <person name="Futagami T."/>
            <person name="Toyoda A."/>
            <person name="Takaki Y."/>
            <person name="Nishi S."/>
            <person name="Hori S."/>
            <person name="Arai W."/>
            <person name="Tsubouchi T."/>
            <person name="Morono Y."/>
            <person name="Uchiyama I."/>
            <person name="Ito T."/>
            <person name="Fujiyama A."/>
            <person name="Inagaki F."/>
            <person name="Takami H."/>
        </authorList>
    </citation>
    <scope>NUCLEOTIDE SEQUENCE</scope>
    <source>
        <strain evidence="1">Expedition CK06-06</strain>
    </source>
</reference>
<accession>X1TWD4</accession>
<comment type="caution">
    <text evidence="1">The sequence shown here is derived from an EMBL/GenBank/DDBJ whole genome shotgun (WGS) entry which is preliminary data.</text>
</comment>
<organism evidence="1">
    <name type="scientific">marine sediment metagenome</name>
    <dbReference type="NCBI Taxonomy" id="412755"/>
    <lineage>
        <taxon>unclassified sequences</taxon>
        <taxon>metagenomes</taxon>
        <taxon>ecological metagenomes</taxon>
    </lineage>
</organism>
<protein>
    <submittedName>
        <fullName evidence="1">Uncharacterized protein</fullName>
    </submittedName>
</protein>
<dbReference type="EMBL" id="BARW01030774">
    <property type="protein sequence ID" value="GAJ09544.1"/>
    <property type="molecule type" value="Genomic_DNA"/>
</dbReference>
<proteinExistence type="predicted"/>
<name>X1TWD4_9ZZZZ</name>
<gene>
    <name evidence="1" type="ORF">S12H4_49109</name>
</gene>
<sequence>MKAIKDITYRDIAIMLVKAMPVEGQEFSDKVNEYLETIKALPTTAKLALRSAYIFGSKAPREEREDLFQDIALAILESQVEDERLAYAIARCDWKDWWKRYKIRQHYSLDSVTENEDGDPVTLGELIVGETEFERKMNGKLDAERIWQKLPDYIKPIIQNRMLGYALNQNDRQALSRWTRQEGYRLLLA</sequence>